<evidence type="ECO:0000256" key="1">
    <source>
        <dbReference type="ARBA" id="ARBA00000287"/>
    </source>
</evidence>
<evidence type="ECO:0000313" key="19">
    <source>
        <dbReference type="Proteomes" id="UP000682202"/>
    </source>
</evidence>
<feature type="transmembrane region" description="Helical" evidence="17">
    <location>
        <begin position="190"/>
        <end position="208"/>
    </location>
</feature>
<dbReference type="GO" id="GO:0016020">
    <property type="term" value="C:membrane"/>
    <property type="evidence" value="ECO:0007669"/>
    <property type="project" value="InterPro"/>
</dbReference>
<dbReference type="AlphaFoldDB" id="A0A975JWY1"/>
<dbReference type="InterPro" id="IPR050324">
    <property type="entry name" value="CDP-alcohol_PTase-I"/>
</dbReference>
<keyword evidence="13" id="KW-1208">Phospholipid metabolism</keyword>
<evidence type="ECO:0000256" key="14">
    <source>
        <dbReference type="ARBA" id="ARBA00032361"/>
    </source>
</evidence>
<evidence type="ECO:0000313" key="18">
    <source>
        <dbReference type="EMBL" id="QUR66188.1"/>
    </source>
</evidence>
<dbReference type="Proteomes" id="UP000682202">
    <property type="component" value="Chromosome"/>
</dbReference>
<dbReference type="Pfam" id="PF01066">
    <property type="entry name" value="CDP-OH_P_transf"/>
    <property type="match status" value="1"/>
</dbReference>
<evidence type="ECO:0000256" key="2">
    <source>
        <dbReference type="ARBA" id="ARBA00004127"/>
    </source>
</evidence>
<dbReference type="PANTHER" id="PTHR14269">
    <property type="entry name" value="CDP-DIACYLGLYCEROL--GLYCEROL-3-PHOSPHATE 3-PHOSPHATIDYLTRANSFERASE-RELATED"/>
    <property type="match status" value="1"/>
</dbReference>
<dbReference type="NCBIfam" id="TIGR00473">
    <property type="entry name" value="pssA"/>
    <property type="match status" value="1"/>
</dbReference>
<dbReference type="InterPro" id="IPR000462">
    <property type="entry name" value="CDP-OH_P_trans"/>
</dbReference>
<keyword evidence="11 17" id="KW-0472">Membrane</keyword>
<feature type="transmembrane region" description="Helical" evidence="17">
    <location>
        <begin position="119"/>
        <end position="136"/>
    </location>
</feature>
<dbReference type="InterPro" id="IPR048254">
    <property type="entry name" value="CDP_ALCOHOL_P_TRANSF_CS"/>
</dbReference>
<dbReference type="EC" id="2.7.8.8" evidence="4"/>
<dbReference type="KEGG" id="mspg:F6B93_03000"/>
<evidence type="ECO:0000256" key="6">
    <source>
        <dbReference type="ARBA" id="ARBA00022516"/>
    </source>
</evidence>
<dbReference type="PANTHER" id="PTHR14269:SF61">
    <property type="entry name" value="CDP-DIACYLGLYCEROL--SERINE O-PHOSPHATIDYLTRANSFERASE"/>
    <property type="match status" value="1"/>
</dbReference>
<keyword evidence="6" id="KW-0444">Lipid biosynthesis</keyword>
<feature type="region of interest" description="Disordered" evidence="16">
    <location>
        <begin position="286"/>
        <end position="316"/>
    </location>
</feature>
<feature type="transmembrane region" description="Helical" evidence="17">
    <location>
        <begin position="215"/>
        <end position="235"/>
    </location>
</feature>
<dbReference type="Gene3D" id="1.20.120.1760">
    <property type="match status" value="1"/>
</dbReference>
<evidence type="ECO:0000256" key="15">
    <source>
        <dbReference type="RuleBase" id="RU003750"/>
    </source>
</evidence>
<evidence type="ECO:0000256" key="10">
    <source>
        <dbReference type="ARBA" id="ARBA00023098"/>
    </source>
</evidence>
<organism evidence="18 19">
    <name type="scientific">Mycobacterium spongiae</name>
    <dbReference type="NCBI Taxonomy" id="886343"/>
    <lineage>
        <taxon>Bacteria</taxon>
        <taxon>Bacillati</taxon>
        <taxon>Actinomycetota</taxon>
        <taxon>Actinomycetes</taxon>
        <taxon>Mycobacteriales</taxon>
        <taxon>Mycobacteriaceae</taxon>
        <taxon>Mycobacterium</taxon>
    </lineage>
</organism>
<dbReference type="RefSeq" id="WP_211697667.1">
    <property type="nucleotide sequence ID" value="NZ_CP046600.1"/>
</dbReference>
<dbReference type="GO" id="GO:0012505">
    <property type="term" value="C:endomembrane system"/>
    <property type="evidence" value="ECO:0007669"/>
    <property type="project" value="UniProtKB-SubCell"/>
</dbReference>
<keyword evidence="10" id="KW-0443">Lipid metabolism</keyword>
<keyword evidence="7 15" id="KW-0808">Transferase</keyword>
<evidence type="ECO:0000256" key="7">
    <source>
        <dbReference type="ARBA" id="ARBA00022679"/>
    </source>
</evidence>
<evidence type="ECO:0000256" key="4">
    <source>
        <dbReference type="ARBA" id="ARBA00013174"/>
    </source>
</evidence>
<evidence type="ECO:0000256" key="17">
    <source>
        <dbReference type="SAM" id="Phobius"/>
    </source>
</evidence>
<feature type="transmembrane region" description="Helical" evidence="17">
    <location>
        <begin position="57"/>
        <end position="73"/>
    </location>
</feature>
<keyword evidence="8 17" id="KW-0812">Transmembrane</keyword>
<comment type="similarity">
    <text evidence="3 15">Belongs to the CDP-alcohol phosphatidyltransferase class-I family.</text>
</comment>
<evidence type="ECO:0000256" key="11">
    <source>
        <dbReference type="ARBA" id="ARBA00023136"/>
    </source>
</evidence>
<evidence type="ECO:0000256" key="16">
    <source>
        <dbReference type="SAM" id="MobiDB-lite"/>
    </source>
</evidence>
<dbReference type="InterPro" id="IPR043130">
    <property type="entry name" value="CDP-OH_PTrfase_TM_dom"/>
</dbReference>
<gene>
    <name evidence="18" type="primary">pssA</name>
    <name evidence="18" type="ORF">F6B93_03000</name>
</gene>
<reference evidence="18" key="1">
    <citation type="submission" date="2019-12" db="EMBL/GenBank/DDBJ databases">
        <title>Mycobacterium spongiae sp. nov.</title>
        <authorList>
            <person name="Stinear T."/>
        </authorList>
    </citation>
    <scope>NUCLEOTIDE SEQUENCE</scope>
    <source>
        <strain evidence="18">FSD4b-SM</strain>
    </source>
</reference>
<name>A0A975JWY1_9MYCO</name>
<dbReference type="EMBL" id="CP046600">
    <property type="protein sequence ID" value="QUR66188.1"/>
    <property type="molecule type" value="Genomic_DNA"/>
</dbReference>
<proteinExistence type="inferred from homology"/>
<keyword evidence="19" id="KW-1185">Reference proteome</keyword>
<feature type="transmembrane region" description="Helical" evidence="17">
    <location>
        <begin position="241"/>
        <end position="262"/>
    </location>
</feature>
<keyword evidence="9 17" id="KW-1133">Transmembrane helix</keyword>
<evidence type="ECO:0000256" key="12">
    <source>
        <dbReference type="ARBA" id="ARBA00023209"/>
    </source>
</evidence>
<sequence length="316" mass="35162">MTKPTRSARSTGSTRPDRQRHITVRYLPSAMTVAAICLGLTAVKYAQDTSMPEHSRATWAMALLVLAAVLDALDGRIARVLNATSRMGEEIDSLADAINFGVVPAFIVYAILLQNLPRVGWLVVLLYAVCVVLRLARFNVLLDVDQPVYAKNYFVGMPAPAGAVGAVGPIAAKLQLEEWGFRDDWWNTDWANWVVAVWLVGVSLLVVSRIPMRKVHTFTVPPTMVAPMLALLAIGVASAFIFPYLTLLAIIVAYVIHIPFAVRSKRFLAKHPETWDPKARQRWAQQRAVRRATRRRSQPHRRSMARLGLRKPGGRP</sequence>
<feature type="transmembrane region" description="Helical" evidence="17">
    <location>
        <begin position="94"/>
        <end position="113"/>
    </location>
</feature>
<dbReference type="GO" id="GO:0008654">
    <property type="term" value="P:phospholipid biosynthetic process"/>
    <property type="evidence" value="ECO:0007669"/>
    <property type="project" value="UniProtKB-KW"/>
</dbReference>
<evidence type="ECO:0000256" key="3">
    <source>
        <dbReference type="ARBA" id="ARBA00010441"/>
    </source>
</evidence>
<evidence type="ECO:0000256" key="13">
    <source>
        <dbReference type="ARBA" id="ARBA00023264"/>
    </source>
</evidence>
<dbReference type="InterPro" id="IPR004533">
    <property type="entry name" value="CDP-diaglyc--ser_O-PTrfase"/>
</dbReference>
<accession>A0A975JWY1</accession>
<feature type="transmembrane region" description="Helical" evidence="17">
    <location>
        <begin position="26"/>
        <end position="45"/>
    </location>
</feature>
<evidence type="ECO:0000256" key="8">
    <source>
        <dbReference type="ARBA" id="ARBA00022692"/>
    </source>
</evidence>
<dbReference type="PROSITE" id="PS00379">
    <property type="entry name" value="CDP_ALCOHOL_P_TRANSF"/>
    <property type="match status" value="1"/>
</dbReference>
<protein>
    <recommendedName>
        <fullName evidence="5">CDP-diacylglycerol--serine O-phosphatidyltransferase</fullName>
        <ecNumber evidence="4">2.7.8.8</ecNumber>
    </recommendedName>
    <alternativeName>
        <fullName evidence="14">Phosphatidylserine synthase</fullName>
    </alternativeName>
</protein>
<evidence type="ECO:0000256" key="5">
    <source>
        <dbReference type="ARBA" id="ARBA00017171"/>
    </source>
</evidence>
<feature type="transmembrane region" description="Helical" evidence="17">
    <location>
        <begin position="148"/>
        <end position="170"/>
    </location>
</feature>
<comment type="subcellular location">
    <subcellularLocation>
        <location evidence="2">Endomembrane system</location>
        <topology evidence="2">Multi-pass membrane protein</topology>
    </subcellularLocation>
</comment>
<keyword evidence="12" id="KW-0594">Phospholipid biosynthesis</keyword>
<comment type="catalytic activity">
    <reaction evidence="1">
        <text>a CDP-1,2-diacyl-sn-glycerol + L-serine = a 1,2-diacyl-sn-glycero-3-phospho-L-serine + CMP + H(+)</text>
        <dbReference type="Rhea" id="RHEA:16913"/>
        <dbReference type="ChEBI" id="CHEBI:15378"/>
        <dbReference type="ChEBI" id="CHEBI:33384"/>
        <dbReference type="ChEBI" id="CHEBI:57262"/>
        <dbReference type="ChEBI" id="CHEBI:58332"/>
        <dbReference type="ChEBI" id="CHEBI:60377"/>
        <dbReference type="EC" id="2.7.8.8"/>
    </reaction>
</comment>
<feature type="compositionally biased region" description="Basic residues" evidence="16">
    <location>
        <begin position="288"/>
        <end position="316"/>
    </location>
</feature>
<dbReference type="GO" id="GO:0003882">
    <property type="term" value="F:CDP-diacylglycerol-serine O-phosphatidyltransferase activity"/>
    <property type="evidence" value="ECO:0007669"/>
    <property type="project" value="UniProtKB-EC"/>
</dbReference>
<evidence type="ECO:0000256" key="9">
    <source>
        <dbReference type="ARBA" id="ARBA00022989"/>
    </source>
</evidence>